<sequence>MAAKDKILFGMKKVLLEYGLRHHLDFLVKSLALNQSSKFSQYNVPQIRFEIFNMYLMIKNREFKHFDSIVSFLNEINSKSPSLIPAPLFHRVVGPLKALKIYECLRVNDLKKACILIKEYFPMDSQAPKDSKEKCEMELKILKKRTHWNELILSKSHRDKYFKDEFNMQYDSKFFAFLMLKVNEIIKIINSYLPLTAIDQVISSGFTGSNLILFGIDEFKLELEDEVRLELFMDNLKLHHIHITSTQCDNFKSSLLNRYLKKLIKLVVNWEYELNCSDNSFVPQDFSQPASNKVILEMLYMNSQMDNIRLENLELSERIDELFEQENSDLSGQKTQTTNLLFNSDLITDDERDINLN</sequence>
<gene>
    <name evidence="1" type="ORF">BpHYR1_037625</name>
</gene>
<dbReference type="AlphaFoldDB" id="A0A3M7RXZ9"/>
<proteinExistence type="predicted"/>
<organism evidence="1 2">
    <name type="scientific">Brachionus plicatilis</name>
    <name type="common">Marine rotifer</name>
    <name type="synonym">Brachionus muelleri</name>
    <dbReference type="NCBI Taxonomy" id="10195"/>
    <lineage>
        <taxon>Eukaryota</taxon>
        <taxon>Metazoa</taxon>
        <taxon>Spiralia</taxon>
        <taxon>Gnathifera</taxon>
        <taxon>Rotifera</taxon>
        <taxon>Eurotatoria</taxon>
        <taxon>Monogononta</taxon>
        <taxon>Pseudotrocha</taxon>
        <taxon>Ploima</taxon>
        <taxon>Brachionidae</taxon>
        <taxon>Brachionus</taxon>
    </lineage>
</organism>
<protein>
    <submittedName>
        <fullName evidence="1">Uncharacterized protein</fullName>
    </submittedName>
</protein>
<name>A0A3M7RXZ9_BRAPC</name>
<dbReference type="Proteomes" id="UP000276133">
    <property type="component" value="Unassembled WGS sequence"/>
</dbReference>
<dbReference type="EMBL" id="REGN01002394">
    <property type="protein sequence ID" value="RNA28444.1"/>
    <property type="molecule type" value="Genomic_DNA"/>
</dbReference>
<reference evidence="1 2" key="1">
    <citation type="journal article" date="2018" name="Sci. Rep.">
        <title>Genomic signatures of local adaptation to the degree of environmental predictability in rotifers.</title>
        <authorList>
            <person name="Franch-Gras L."/>
            <person name="Hahn C."/>
            <person name="Garcia-Roger E.M."/>
            <person name="Carmona M.J."/>
            <person name="Serra M."/>
            <person name="Gomez A."/>
        </authorList>
    </citation>
    <scope>NUCLEOTIDE SEQUENCE [LARGE SCALE GENOMIC DNA]</scope>
    <source>
        <strain evidence="1">HYR1</strain>
    </source>
</reference>
<evidence type="ECO:0000313" key="2">
    <source>
        <dbReference type="Proteomes" id="UP000276133"/>
    </source>
</evidence>
<keyword evidence="2" id="KW-1185">Reference proteome</keyword>
<evidence type="ECO:0000313" key="1">
    <source>
        <dbReference type="EMBL" id="RNA28444.1"/>
    </source>
</evidence>
<accession>A0A3M7RXZ9</accession>
<dbReference type="OrthoDB" id="9948370at2759"/>
<comment type="caution">
    <text evidence="1">The sequence shown here is derived from an EMBL/GenBank/DDBJ whole genome shotgun (WGS) entry which is preliminary data.</text>
</comment>